<evidence type="ECO:0000313" key="8">
    <source>
        <dbReference type="EMBL" id="OKZ42832.1"/>
    </source>
</evidence>
<reference evidence="7" key="5">
    <citation type="submission" date="2022-01" db="EMBL/GenBank/DDBJ databases">
        <title>Collection of gut derived symbiotic bacterial strains cultured from healthy donors.</title>
        <authorList>
            <person name="Lin H."/>
            <person name="Kohout C."/>
            <person name="Waligurski E."/>
            <person name="Pamer E.G."/>
        </authorList>
    </citation>
    <scope>NUCLEOTIDE SEQUENCE</scope>
    <source>
        <strain evidence="7">DFI.6.72</strain>
    </source>
</reference>
<dbReference type="EMBL" id="QRKA01000020">
    <property type="protein sequence ID" value="RHH77026.1"/>
    <property type="molecule type" value="Genomic_DNA"/>
</dbReference>
<dbReference type="PANTHER" id="PTHR43581">
    <property type="entry name" value="ATP/GTP PHOSPHATASE"/>
    <property type="match status" value="1"/>
</dbReference>
<comment type="caution">
    <text evidence="2">The sequence shown here is derived from an EMBL/GenBank/DDBJ whole genome shotgun (WGS) entry which is preliminary data.</text>
</comment>
<evidence type="ECO:0000313" key="12">
    <source>
        <dbReference type="Proteomes" id="UP000441522"/>
    </source>
</evidence>
<dbReference type="RefSeq" id="WP_007836180.1">
    <property type="nucleotide sequence ID" value="NZ_BAABYE010000001.1"/>
</dbReference>
<dbReference type="EMBL" id="WCWW01000019">
    <property type="protein sequence ID" value="KAB3856481.1"/>
    <property type="molecule type" value="Genomic_DNA"/>
</dbReference>
<dbReference type="Pfam" id="PF13175">
    <property type="entry name" value="AAA_15"/>
    <property type="match status" value="1"/>
</dbReference>
<evidence type="ECO:0000259" key="1">
    <source>
        <dbReference type="Pfam" id="PF13175"/>
    </source>
</evidence>
<evidence type="ECO:0000313" key="3">
    <source>
        <dbReference type="EMBL" id="KAB3856481.1"/>
    </source>
</evidence>
<dbReference type="Proteomes" id="UP000758576">
    <property type="component" value="Unassembled WGS sequence"/>
</dbReference>
<evidence type="ECO:0000313" key="5">
    <source>
        <dbReference type="EMBL" id="MBU9139437.1"/>
    </source>
</evidence>
<evidence type="ECO:0000313" key="13">
    <source>
        <dbReference type="Proteomes" id="UP000462922"/>
    </source>
</evidence>
<dbReference type="SUPFAM" id="SSF52540">
    <property type="entry name" value="P-loop containing nucleoside triphosphate hydrolases"/>
    <property type="match status" value="1"/>
</dbReference>
<dbReference type="InterPro" id="IPR027417">
    <property type="entry name" value="P-loop_NTPase"/>
</dbReference>
<organism evidence="2 14">
    <name type="scientific">Phocaeicola vulgatus</name>
    <name type="common">Bacteroides vulgatus</name>
    <dbReference type="NCBI Taxonomy" id="821"/>
    <lineage>
        <taxon>Bacteria</taxon>
        <taxon>Pseudomonadati</taxon>
        <taxon>Bacteroidota</taxon>
        <taxon>Bacteroidia</taxon>
        <taxon>Bacteroidales</taxon>
        <taxon>Bacteroidaceae</taxon>
        <taxon>Phocaeicola</taxon>
    </lineage>
</organism>
<reference evidence="8 10" key="1">
    <citation type="journal article" date="2016" name="Nat. Biotechnol.">
        <title>Measurement of bacterial replication rates in microbial communities.</title>
        <authorList>
            <person name="Brown C.T."/>
            <person name="Olm M.R."/>
            <person name="Thomas B.C."/>
            <person name="Banfield J.F."/>
        </authorList>
    </citation>
    <scope>NUCLEOTIDE SEQUENCE [LARGE SCALE GENOMIC DNA]</scope>
    <source>
        <strain evidence="8">42_262</strain>
    </source>
</reference>
<dbReference type="Gene3D" id="3.40.50.300">
    <property type="entry name" value="P-loop containing nucleotide triphosphate hydrolases"/>
    <property type="match status" value="1"/>
</dbReference>
<evidence type="ECO:0000313" key="2">
    <source>
        <dbReference type="EMBL" id="KAB3854812.1"/>
    </source>
</evidence>
<name>A0A174QYK8_PHOVU</name>
<dbReference type="EMBL" id="JAHPYS010000023">
    <property type="protein sequence ID" value="MBU9139437.1"/>
    <property type="molecule type" value="Genomic_DNA"/>
</dbReference>
<keyword evidence="2" id="KW-0067">ATP-binding</keyword>
<dbReference type="Proteomes" id="UP000441522">
    <property type="component" value="Unassembled WGS sequence"/>
</dbReference>
<dbReference type="InterPro" id="IPR051396">
    <property type="entry name" value="Bact_Antivir_Def_Nuclease"/>
</dbReference>
<dbReference type="GeneID" id="93445752"/>
<dbReference type="Proteomes" id="UP000462922">
    <property type="component" value="Unassembled WGS sequence"/>
</dbReference>
<dbReference type="Proteomes" id="UP001200843">
    <property type="component" value="Unassembled WGS sequence"/>
</dbReference>
<evidence type="ECO:0000313" key="6">
    <source>
        <dbReference type="EMBL" id="MBV3487910.1"/>
    </source>
</evidence>
<dbReference type="EMBL" id="WCXA01000059">
    <property type="protein sequence ID" value="KAB3854812.1"/>
    <property type="molecule type" value="Genomic_DNA"/>
</dbReference>
<dbReference type="Proteomes" id="UP000186631">
    <property type="component" value="Unassembled WGS sequence"/>
</dbReference>
<dbReference type="AlphaFoldDB" id="A0A174QYK8"/>
<dbReference type="EMBL" id="JAHOGA010000006">
    <property type="protein sequence ID" value="MBV3487910.1"/>
    <property type="molecule type" value="Genomic_DNA"/>
</dbReference>
<protein>
    <submittedName>
        <fullName evidence="5">AAA family ATPase</fullName>
    </submittedName>
    <submittedName>
        <fullName evidence="2 8">ATP-binding protein</fullName>
    </submittedName>
</protein>
<accession>A0A174QYK8</accession>
<dbReference type="EMBL" id="JAKNGO010000018">
    <property type="protein sequence ID" value="MCG4688847.1"/>
    <property type="molecule type" value="Genomic_DNA"/>
</dbReference>
<reference evidence="5" key="4">
    <citation type="submission" date="2021-06" db="EMBL/GenBank/DDBJ databases">
        <title>Collection of gut derived symbiotic bacterial strains cultured from healthy donors.</title>
        <authorList>
            <person name="Lin H."/>
            <person name="Littmann E."/>
            <person name="Pamer E.G."/>
        </authorList>
    </citation>
    <scope>NUCLEOTIDE SEQUENCE</scope>
    <source>
        <strain evidence="6">MSK.19.85</strain>
        <strain evidence="5">MSK.6.33</strain>
    </source>
</reference>
<evidence type="ECO:0000313" key="14">
    <source>
        <dbReference type="Proteomes" id="UP000470332"/>
    </source>
</evidence>
<keyword evidence="2" id="KW-0547">Nucleotide-binding</keyword>
<dbReference type="EMBL" id="WDAX01000007">
    <property type="protein sequence ID" value="KAB6575816.1"/>
    <property type="molecule type" value="Genomic_DNA"/>
</dbReference>
<evidence type="ECO:0000313" key="4">
    <source>
        <dbReference type="EMBL" id="KAB6575816.1"/>
    </source>
</evidence>
<evidence type="ECO:0000313" key="7">
    <source>
        <dbReference type="EMBL" id="MCG4688847.1"/>
    </source>
</evidence>
<dbReference type="EMBL" id="MNQV01000251">
    <property type="protein sequence ID" value="OKZ42832.1"/>
    <property type="molecule type" value="Genomic_DNA"/>
</dbReference>
<dbReference type="Proteomes" id="UP000736888">
    <property type="component" value="Unassembled WGS sequence"/>
</dbReference>
<dbReference type="Proteomes" id="UP000470332">
    <property type="component" value="Unassembled WGS sequence"/>
</dbReference>
<sequence length="521" mass="59398">MKITHIHIERFRGFQNEDFEVGSLLTAIAGQNGTQKSTLLGIITQTFTLKTEDSMRVEKPLCGGSYISAFKDKFRLSPTFDKPKGHEWTISFDAGMDDFTVESIKRTGDPNVRFWKKGARQEGDGYISFPTIFLSLKRLVPVAEEAKIITDDTLLTQEELNEFKQLHNKILIAQTPISSATTITSKNKQSIGVSTELYDWNQNSMGQDNLGKIILALFSFKRLHDKYPRQYKGGILAIDEMDATMYPASQVELLKVLRKYASKLNLQILFTTHSMSLLKAMDDLVQEVTKKEETANQAKILYLKKVDDKIAIKQGVNFKGIQLDLNVVAEGNNRKKNRITAYTEDKENILFVKAILKSKAFVLDFVDVTLPCSTLMELVTKRVPAFIYPYSIVILDGDVRMNKNDLRKINNADNILILPGNKSPERLLASYLYNLSDVDPLWSKIADGYTKQFCFREYSMEQINAGGELGRQNAKKWFNSQLEYWGRNGCKVLNPFLSSISEEAQEFRTNFDNMIKQYIHD</sequence>
<evidence type="ECO:0000313" key="10">
    <source>
        <dbReference type="Proteomes" id="UP000186631"/>
    </source>
</evidence>
<evidence type="ECO:0000313" key="9">
    <source>
        <dbReference type="EMBL" id="RHH77026.1"/>
    </source>
</evidence>
<evidence type="ECO:0000313" key="11">
    <source>
        <dbReference type="Proteomes" id="UP000283713"/>
    </source>
</evidence>
<feature type="domain" description="Endonuclease GajA/Old nuclease/RecF-like AAA" evidence="1">
    <location>
        <begin position="157"/>
        <end position="276"/>
    </location>
</feature>
<gene>
    <name evidence="8" type="ORF">BHV80_18935</name>
    <name evidence="9" type="ORF">DW193_13610</name>
    <name evidence="3" type="ORF">GAS29_09890</name>
    <name evidence="2" type="ORF">GAS37_20345</name>
    <name evidence="4" type="ORF">GAY76_04720</name>
    <name evidence="6" type="ORF">KSX14_04555</name>
    <name evidence="5" type="ORF">KTG10_11950</name>
    <name evidence="7" type="ORF">L0N01_09535</name>
</gene>
<dbReference type="GO" id="GO:0005524">
    <property type="term" value="F:ATP binding"/>
    <property type="evidence" value="ECO:0007669"/>
    <property type="project" value="UniProtKB-KW"/>
</dbReference>
<reference evidence="9 11" key="2">
    <citation type="submission" date="2018-08" db="EMBL/GenBank/DDBJ databases">
        <title>A genome reference for cultivated species of the human gut microbiota.</title>
        <authorList>
            <person name="Zou Y."/>
            <person name="Xue W."/>
            <person name="Luo G."/>
        </authorList>
    </citation>
    <scope>NUCLEOTIDE SEQUENCE [LARGE SCALE GENOMIC DNA]</scope>
    <source>
        <strain evidence="9 11">AM16-6</strain>
    </source>
</reference>
<reference evidence="12 13" key="3">
    <citation type="journal article" date="2019" name="Nat. Med.">
        <title>A library of human gut bacterial isolates paired with longitudinal multiomics data enables mechanistic microbiome research.</title>
        <authorList>
            <person name="Poyet M."/>
            <person name="Groussin M."/>
            <person name="Gibbons S.M."/>
            <person name="Avila-Pacheco J."/>
            <person name="Jiang X."/>
            <person name="Kearney S.M."/>
            <person name="Perrotta A.R."/>
            <person name="Berdy B."/>
            <person name="Zhao S."/>
            <person name="Lieberman T.D."/>
            <person name="Swanson P.K."/>
            <person name="Smith M."/>
            <person name="Roesemann S."/>
            <person name="Alexander J.E."/>
            <person name="Rich S.A."/>
            <person name="Livny J."/>
            <person name="Vlamakis H."/>
            <person name="Clish C."/>
            <person name="Bullock K."/>
            <person name="Deik A."/>
            <person name="Scott J."/>
            <person name="Pierce K.A."/>
            <person name="Xavier R.J."/>
            <person name="Alm E.J."/>
        </authorList>
    </citation>
    <scope>NUCLEOTIDE SEQUENCE [LARGE SCALE GENOMIC DNA]</scope>
    <source>
        <strain evidence="4 13">BIOML-A110</strain>
        <strain evidence="3 12">BIOML-A5</strain>
        <strain evidence="2 14">BIOML-A9</strain>
    </source>
</reference>
<dbReference type="InterPro" id="IPR041685">
    <property type="entry name" value="AAA_GajA/Old/RecF-like"/>
</dbReference>
<dbReference type="Proteomes" id="UP000283713">
    <property type="component" value="Unassembled WGS sequence"/>
</dbReference>
<dbReference type="PANTHER" id="PTHR43581:SF4">
    <property type="entry name" value="ATP_GTP PHOSPHATASE"/>
    <property type="match status" value="1"/>
</dbReference>
<proteinExistence type="predicted"/>